<dbReference type="Gene3D" id="3.80.10.10">
    <property type="entry name" value="Ribonuclease Inhibitor"/>
    <property type="match status" value="1"/>
</dbReference>
<dbReference type="Pfam" id="PF05725">
    <property type="entry name" value="FNIP"/>
    <property type="match status" value="6"/>
</dbReference>
<dbReference type="InterPro" id="IPR008615">
    <property type="entry name" value="FNIP"/>
</dbReference>
<accession>A0AAN7UCJ6</accession>
<dbReference type="InterPro" id="IPR051251">
    <property type="entry name" value="STK_FNIP-Repeat"/>
</dbReference>
<keyword evidence="3" id="KW-1185">Reference proteome</keyword>
<evidence type="ECO:0000313" key="3">
    <source>
        <dbReference type="Proteomes" id="UP001344447"/>
    </source>
</evidence>
<dbReference type="SUPFAM" id="SSF52058">
    <property type="entry name" value="L domain-like"/>
    <property type="match status" value="1"/>
</dbReference>
<organism evidence="2 3">
    <name type="scientific">Dictyostelium firmibasis</name>
    <dbReference type="NCBI Taxonomy" id="79012"/>
    <lineage>
        <taxon>Eukaryota</taxon>
        <taxon>Amoebozoa</taxon>
        <taxon>Evosea</taxon>
        <taxon>Eumycetozoa</taxon>
        <taxon>Dictyostelia</taxon>
        <taxon>Dictyosteliales</taxon>
        <taxon>Dictyosteliaceae</taxon>
        <taxon>Dictyostelium</taxon>
    </lineage>
</organism>
<keyword evidence="1" id="KW-0677">Repeat</keyword>
<name>A0AAN7UCJ6_9MYCE</name>
<reference evidence="2 3" key="1">
    <citation type="submission" date="2023-11" db="EMBL/GenBank/DDBJ databases">
        <title>Dfirmibasis_genome.</title>
        <authorList>
            <person name="Edelbroek B."/>
            <person name="Kjellin J."/>
            <person name="Jerlstrom-Hultqvist J."/>
            <person name="Soderbom F."/>
        </authorList>
    </citation>
    <scope>NUCLEOTIDE SEQUENCE [LARGE SCALE GENOMIC DNA]</scope>
    <source>
        <strain evidence="2 3">TNS-C-14</strain>
    </source>
</reference>
<gene>
    <name evidence="2" type="ORF">RB653_008406</name>
</gene>
<dbReference type="Proteomes" id="UP001344447">
    <property type="component" value="Unassembled WGS sequence"/>
</dbReference>
<dbReference type="PANTHER" id="PTHR32134:SF92">
    <property type="entry name" value="FNIP REPEAT-CONTAINING PROTEIN"/>
    <property type="match status" value="1"/>
</dbReference>
<proteinExistence type="predicted"/>
<evidence type="ECO:0000256" key="1">
    <source>
        <dbReference type="ARBA" id="ARBA00022737"/>
    </source>
</evidence>
<dbReference type="EMBL" id="JAVFKY010000003">
    <property type="protein sequence ID" value="KAK5578733.1"/>
    <property type="molecule type" value="Genomic_DNA"/>
</dbReference>
<dbReference type="InterPro" id="IPR032675">
    <property type="entry name" value="LRR_dom_sf"/>
</dbReference>
<dbReference type="AlphaFoldDB" id="A0AAN7UCJ6"/>
<evidence type="ECO:0000313" key="2">
    <source>
        <dbReference type="EMBL" id="KAK5578733.1"/>
    </source>
</evidence>
<dbReference type="PANTHER" id="PTHR32134">
    <property type="entry name" value="FNIP REPEAT-CONTAINING PROTEIN"/>
    <property type="match status" value="1"/>
</dbReference>
<sequence>MTNNHLPHHNLTDEDQQEYNKIFKEFIFNIPHNMNPFSPQLDEKKNSHIVEYHWRSPSNTIPSTCNTLYVCFNSPIPVNVIPNNVIILCFLCENKTGFTKGPDFNHPIHPGTIPMSVRYIYFINATYNKPLIAHALPPSVEYLFLSDCYNQAFRAGDLPPNLNILETGDEYNQPFDPLVIPKSLRSLFLGKGYNQPLEFGGLTSLTCLVYDEGSTSEHPIITLPPNLEFLLLSDAFNHPIEPGMLPPKLKTLTFGDGFNQSLAVGALPNSLENINFGKVFDQPFLPHVLPHHLKSISFHQFSYFSQTFENIPSHVQTVEFGYTYNKPITSLPSHLKFIKFSEKYNHPIDGVLPQSLTHCYLGKSFKRPLVPGVFPPGLKVLILNGYPKKIPPGTVPVNCNFQKNPKQGACSVM</sequence>
<comment type="caution">
    <text evidence="2">The sequence shown here is derived from an EMBL/GenBank/DDBJ whole genome shotgun (WGS) entry which is preliminary data.</text>
</comment>
<protein>
    <submittedName>
        <fullName evidence="2">Uncharacterized protein</fullName>
    </submittedName>
</protein>